<proteinExistence type="predicted"/>
<organism evidence="1 2">
    <name type="scientific">Anopheles quadriannulatus</name>
    <name type="common">Mosquito</name>
    <dbReference type="NCBI Taxonomy" id="34691"/>
    <lineage>
        <taxon>Eukaryota</taxon>
        <taxon>Metazoa</taxon>
        <taxon>Ecdysozoa</taxon>
        <taxon>Arthropoda</taxon>
        <taxon>Hexapoda</taxon>
        <taxon>Insecta</taxon>
        <taxon>Pterygota</taxon>
        <taxon>Neoptera</taxon>
        <taxon>Endopterygota</taxon>
        <taxon>Diptera</taxon>
        <taxon>Nematocera</taxon>
        <taxon>Culicoidea</taxon>
        <taxon>Culicidae</taxon>
        <taxon>Anophelinae</taxon>
        <taxon>Anopheles</taxon>
    </lineage>
</organism>
<name>A0A182XSH4_ANOQN</name>
<dbReference type="AlphaFoldDB" id="A0A182XSH4"/>
<accession>A0A182XSH4</accession>
<protein>
    <submittedName>
        <fullName evidence="1">Uncharacterized protein</fullName>
    </submittedName>
</protein>
<dbReference type="Proteomes" id="UP000076407">
    <property type="component" value="Unassembled WGS sequence"/>
</dbReference>
<evidence type="ECO:0000313" key="2">
    <source>
        <dbReference type="Proteomes" id="UP000076407"/>
    </source>
</evidence>
<evidence type="ECO:0000313" key="1">
    <source>
        <dbReference type="EnsemblMetazoa" id="AQUA014787-PA"/>
    </source>
</evidence>
<keyword evidence="2" id="KW-1185">Reference proteome</keyword>
<dbReference type="EnsemblMetazoa" id="AQUA014787-RA">
    <property type="protein sequence ID" value="AQUA014787-PA"/>
    <property type="gene ID" value="AQUA014787"/>
</dbReference>
<dbReference type="VEuPathDB" id="VectorBase:AQUA014787"/>
<sequence>MPTNGKRSFLCFIVIIYNTPPRGKCFFFNCR</sequence>
<reference evidence="1" key="1">
    <citation type="submission" date="2020-05" db="UniProtKB">
        <authorList>
            <consortium name="EnsemblMetazoa"/>
        </authorList>
    </citation>
    <scope>IDENTIFICATION</scope>
    <source>
        <strain evidence="1">SANGQUA</strain>
    </source>
</reference>